<accession>M7ZPY7</accession>
<reference evidence="3" key="1">
    <citation type="journal article" date="2013" name="Nature">
        <title>Draft genome of the wheat A-genome progenitor Triticum urartu.</title>
        <authorList>
            <person name="Ling H.Q."/>
            <person name="Zhao S."/>
            <person name="Liu D."/>
            <person name="Wang J."/>
            <person name="Sun H."/>
            <person name="Zhang C."/>
            <person name="Fan H."/>
            <person name="Li D."/>
            <person name="Dong L."/>
            <person name="Tao Y."/>
            <person name="Gao C."/>
            <person name="Wu H."/>
            <person name="Li Y."/>
            <person name="Cui Y."/>
            <person name="Guo X."/>
            <person name="Zheng S."/>
            <person name="Wang B."/>
            <person name="Yu K."/>
            <person name="Liang Q."/>
            <person name="Yang W."/>
            <person name="Lou X."/>
            <person name="Chen J."/>
            <person name="Feng M."/>
            <person name="Jian J."/>
            <person name="Zhang X."/>
            <person name="Luo G."/>
            <person name="Jiang Y."/>
            <person name="Liu J."/>
            <person name="Wang Z."/>
            <person name="Sha Y."/>
            <person name="Zhang B."/>
            <person name="Wu H."/>
            <person name="Tang D."/>
            <person name="Shen Q."/>
            <person name="Xue P."/>
            <person name="Zou S."/>
            <person name="Wang X."/>
            <person name="Liu X."/>
            <person name="Wang F."/>
            <person name="Yang Y."/>
            <person name="An X."/>
            <person name="Dong Z."/>
            <person name="Zhang K."/>
            <person name="Zhang X."/>
            <person name="Luo M.C."/>
            <person name="Dvorak J."/>
            <person name="Tong Y."/>
            <person name="Wang J."/>
            <person name="Yang H."/>
            <person name="Li Z."/>
            <person name="Wang D."/>
            <person name="Zhang A."/>
            <person name="Wang J."/>
        </authorList>
    </citation>
    <scope>NUCLEOTIDE SEQUENCE</scope>
</reference>
<dbReference type="AlphaFoldDB" id="M7ZPY7"/>
<evidence type="ECO:0000259" key="2">
    <source>
        <dbReference type="Pfam" id="PF23622"/>
    </source>
</evidence>
<dbReference type="PANTHER" id="PTHR34145">
    <property type="entry name" value="OS02G0105600 PROTEIN"/>
    <property type="match status" value="1"/>
</dbReference>
<feature type="compositionally biased region" description="Basic and acidic residues" evidence="1">
    <location>
        <begin position="1"/>
        <end position="12"/>
    </location>
</feature>
<feature type="domain" description="At1g61320/AtMIF1 LRR" evidence="2">
    <location>
        <begin position="187"/>
        <end position="585"/>
    </location>
</feature>
<evidence type="ECO:0000256" key="1">
    <source>
        <dbReference type="SAM" id="MobiDB-lite"/>
    </source>
</evidence>
<dbReference type="InterPro" id="IPR036047">
    <property type="entry name" value="F-box-like_dom_sf"/>
</dbReference>
<name>M7ZPY7_TRIUA</name>
<dbReference type="STRING" id="4572.M7ZPY7"/>
<dbReference type="EMBL" id="KD234756">
    <property type="protein sequence ID" value="EMS50114.1"/>
    <property type="molecule type" value="Genomic_DNA"/>
</dbReference>
<dbReference type="Gene3D" id="3.80.10.10">
    <property type="entry name" value="Ribonuclease Inhibitor"/>
    <property type="match status" value="1"/>
</dbReference>
<proteinExistence type="predicted"/>
<dbReference type="eggNOG" id="ENOG502RYMX">
    <property type="taxonomic scope" value="Eukaryota"/>
</dbReference>
<dbReference type="InterPro" id="IPR053772">
    <property type="entry name" value="At1g61320/At1g61330-like"/>
</dbReference>
<gene>
    <name evidence="3" type="ORF">TRIUR3_22705</name>
</gene>
<organism evidence="3">
    <name type="scientific">Triticum urartu</name>
    <name type="common">Red wild einkorn</name>
    <name type="synonym">Crithodium urartu</name>
    <dbReference type="NCBI Taxonomy" id="4572"/>
    <lineage>
        <taxon>Eukaryota</taxon>
        <taxon>Viridiplantae</taxon>
        <taxon>Streptophyta</taxon>
        <taxon>Embryophyta</taxon>
        <taxon>Tracheophyta</taxon>
        <taxon>Spermatophyta</taxon>
        <taxon>Magnoliopsida</taxon>
        <taxon>Liliopsida</taxon>
        <taxon>Poales</taxon>
        <taxon>Poaceae</taxon>
        <taxon>BOP clade</taxon>
        <taxon>Pooideae</taxon>
        <taxon>Triticodae</taxon>
        <taxon>Triticeae</taxon>
        <taxon>Triticinae</taxon>
        <taxon>Triticum</taxon>
    </lineage>
</organism>
<dbReference type="InterPro" id="IPR055357">
    <property type="entry name" value="LRR_At1g61320_AtMIF1"/>
</dbReference>
<protein>
    <recommendedName>
        <fullName evidence="2">At1g61320/AtMIF1 LRR domain-containing protein</fullName>
    </recommendedName>
</protein>
<dbReference type="Pfam" id="PF23622">
    <property type="entry name" value="LRR_At1g61320_AtMIF1"/>
    <property type="match status" value="1"/>
</dbReference>
<evidence type="ECO:0000313" key="3">
    <source>
        <dbReference type="EMBL" id="EMS50114.1"/>
    </source>
</evidence>
<dbReference type="PANTHER" id="PTHR34145:SF78">
    <property type="entry name" value="FBD DOMAIN-CONTAINING PROTEIN"/>
    <property type="match status" value="1"/>
</dbReference>
<dbReference type="SUPFAM" id="SSF52047">
    <property type="entry name" value="RNI-like"/>
    <property type="match status" value="1"/>
</dbReference>
<dbReference type="SUPFAM" id="SSF81383">
    <property type="entry name" value="F-box domain"/>
    <property type="match status" value="1"/>
</dbReference>
<sequence length="702" mass="77219">MVKAGGDNRDLRPPGAKASFPGEVERGLGAGGADPSRFASPTSTPPAPPLSPFESLEADRTVTILPITRSTSSPTGIWPELSPCATDESVPAVPDKQGSLCQQDDHSQGGDSSTWSLPNLPEDIWCLIHSLMPLRDSACSACVSRTFLRSWRCHPKLIFSEETLGLKQKEGQNIDIARGFTSRIDHILKNRSDTGVKILKFVIRDHYNVDTCHLNSWLQKAITPGIEEVTLLLPTKYRKMYEVPCSALLDGRGNSIWYLYLTNCAFRPPVGFDCLRSLTKLHLYGVCITGDELGHLISNCFALEELEVSCCMKLICLDIPFWLERLSCLTVSQCDKLRVIKSTAPHLSIFDFFGEPVQLVLGESSKVKDLRVGYSFAPNAVSYAITKLPFIAPHLETLTVYSFCERVSTPMVADKFLHIKHLNIYLGEDDGGAVTPAYDYLSLASFLDACPVLESFILSVDQSDMRHDSVFEDPSSHLRQIPEHRRHERLKKVQIDGFCSAKSVVELTCHILKNATSLESLTLDCIFGAEAVGQSVRCSAPESGKCMPTSRRMILEAHKALSAVKRYILEKVPSSVKLNVGGPCTRCHVMDVMLPQLQPKLTIHLNTSNLATVNTTASVLSQPVGTRSGWTLALPGGCCHLLHCLSHATKDIDLLLHQACSLPLPIMDGVKWLVEGLHEGLVRAIKDLDVRGPREVLDSSLS</sequence>
<dbReference type="OMA" id="HEDIWCH"/>
<feature type="region of interest" description="Disordered" evidence="1">
    <location>
        <begin position="1"/>
        <end position="114"/>
    </location>
</feature>
<dbReference type="InterPro" id="IPR032675">
    <property type="entry name" value="LRR_dom_sf"/>
</dbReference>